<gene>
    <name evidence="3" type="ORF">ACFQEY_02715</name>
</gene>
<reference evidence="3 4" key="1">
    <citation type="journal article" date="2019" name="Int. J. Syst. Evol. Microbiol.">
        <title>The Global Catalogue of Microorganisms (GCM) 10K type strain sequencing project: providing services to taxonomists for standard genome sequencing and annotation.</title>
        <authorList>
            <consortium name="The Broad Institute Genomics Platform"/>
            <consortium name="The Broad Institute Genome Sequencing Center for Infectious Disease"/>
            <person name="Wu L."/>
            <person name="Ma J."/>
        </authorList>
    </citation>
    <scope>NUCLEOTIDE SEQUENCE [LARGE SCALE GENOMIC DNA]</scope>
    <source>
        <strain evidence="3 4">Y73</strain>
    </source>
</reference>
<accession>A0ABD5UHL0</accession>
<dbReference type="EMBL" id="JBHSXI010000001">
    <property type="protein sequence ID" value="MFC6887970.1"/>
    <property type="molecule type" value="Genomic_DNA"/>
</dbReference>
<dbReference type="AlphaFoldDB" id="A0ABD5UHL0"/>
<evidence type="ECO:0000259" key="2">
    <source>
        <dbReference type="Pfam" id="PF18545"/>
    </source>
</evidence>
<proteinExistence type="predicted"/>
<name>A0ABD5UHL0_9EURY</name>
<feature type="region of interest" description="Disordered" evidence="1">
    <location>
        <begin position="1"/>
        <end position="25"/>
    </location>
</feature>
<dbReference type="Proteomes" id="UP001596333">
    <property type="component" value="Unassembled WGS sequence"/>
</dbReference>
<feature type="domain" description="Halobacterial output" evidence="2">
    <location>
        <begin position="24"/>
        <end position="90"/>
    </location>
</feature>
<evidence type="ECO:0000313" key="3">
    <source>
        <dbReference type="EMBL" id="MFC6887970.1"/>
    </source>
</evidence>
<keyword evidence="4" id="KW-1185">Reference proteome</keyword>
<dbReference type="Pfam" id="PF18545">
    <property type="entry name" value="HalOD1"/>
    <property type="match status" value="1"/>
</dbReference>
<dbReference type="InterPro" id="IPR040624">
    <property type="entry name" value="HalOD1"/>
</dbReference>
<sequence length="93" mass="10306">MMGCHLRRSGSPAMSNRRKSSNLPQSMKVVEAVADELGIDSTEVETPLLEVIDPDALDALFRGQGRSGMVRFSYYGYRVVVQEDGQVVLTDDR</sequence>
<evidence type="ECO:0000256" key="1">
    <source>
        <dbReference type="SAM" id="MobiDB-lite"/>
    </source>
</evidence>
<dbReference type="RefSeq" id="WP_379765097.1">
    <property type="nucleotide sequence ID" value="NZ_JBHSXI010000001.1"/>
</dbReference>
<comment type="caution">
    <text evidence="3">The sequence shown here is derived from an EMBL/GenBank/DDBJ whole genome shotgun (WGS) entry which is preliminary data.</text>
</comment>
<evidence type="ECO:0000313" key="4">
    <source>
        <dbReference type="Proteomes" id="UP001596333"/>
    </source>
</evidence>
<organism evidence="3 4">
    <name type="scientific">Halorubrum trueperi</name>
    <dbReference type="NCBI Taxonomy" id="2004704"/>
    <lineage>
        <taxon>Archaea</taxon>
        <taxon>Methanobacteriati</taxon>
        <taxon>Methanobacteriota</taxon>
        <taxon>Stenosarchaea group</taxon>
        <taxon>Halobacteria</taxon>
        <taxon>Halobacteriales</taxon>
        <taxon>Haloferacaceae</taxon>
        <taxon>Halorubrum</taxon>
    </lineage>
</organism>
<protein>
    <submittedName>
        <fullName evidence="3">HalOD1 output domain-containing protein</fullName>
    </submittedName>
</protein>